<evidence type="ECO:0000313" key="3">
    <source>
        <dbReference type="EMBL" id="BCX48522.1"/>
    </source>
</evidence>
<dbReference type="EMBL" id="AP024702">
    <property type="protein sequence ID" value="BCX48537.1"/>
    <property type="molecule type" value="Genomic_DNA"/>
</dbReference>
<dbReference type="InterPro" id="IPR037883">
    <property type="entry name" value="Knr4/Smi1-like_sf"/>
</dbReference>
<organism evidence="4 5">
    <name type="scientific">Haloferula helveola</name>
    <dbReference type="NCBI Taxonomy" id="490095"/>
    <lineage>
        <taxon>Bacteria</taxon>
        <taxon>Pseudomonadati</taxon>
        <taxon>Verrucomicrobiota</taxon>
        <taxon>Verrucomicrobiia</taxon>
        <taxon>Verrucomicrobiales</taxon>
        <taxon>Verrucomicrobiaceae</taxon>
        <taxon>Haloferula</taxon>
    </lineage>
</organism>
<feature type="region of interest" description="Disordered" evidence="1">
    <location>
        <begin position="1"/>
        <end position="22"/>
    </location>
</feature>
<dbReference type="Proteomes" id="UP001374893">
    <property type="component" value="Chromosome"/>
</dbReference>
<evidence type="ECO:0000259" key="2">
    <source>
        <dbReference type="Pfam" id="PF09346"/>
    </source>
</evidence>
<gene>
    <name evidence="3" type="ORF">HAHE_24300</name>
    <name evidence="4" type="ORF">HAHE_24450</name>
</gene>
<name>A0ABM7RL81_9BACT</name>
<dbReference type="Pfam" id="PF09346">
    <property type="entry name" value="SMI1_KNR4"/>
    <property type="match status" value="1"/>
</dbReference>
<proteinExistence type="predicted"/>
<evidence type="ECO:0000313" key="5">
    <source>
        <dbReference type="Proteomes" id="UP001374893"/>
    </source>
</evidence>
<evidence type="ECO:0000313" key="4">
    <source>
        <dbReference type="EMBL" id="BCX48537.1"/>
    </source>
</evidence>
<dbReference type="SUPFAM" id="SSF160631">
    <property type="entry name" value="SMI1/KNR4-like"/>
    <property type="match status" value="1"/>
</dbReference>
<keyword evidence="5" id="KW-1185">Reference proteome</keyword>
<dbReference type="InterPro" id="IPR018958">
    <property type="entry name" value="Knr4/Smi1-like_dom"/>
</dbReference>
<dbReference type="Gene3D" id="3.40.1580.10">
    <property type="entry name" value="SMI1/KNR4-like"/>
    <property type="match status" value="1"/>
</dbReference>
<protein>
    <submittedName>
        <fullName evidence="4">SMI1/KNR4 family protein</fullName>
    </submittedName>
</protein>
<dbReference type="EMBL" id="AP024702">
    <property type="protein sequence ID" value="BCX48522.1"/>
    <property type="molecule type" value="Genomic_DNA"/>
</dbReference>
<accession>A0ABM7RL81</accession>
<reference evidence="4 5" key="1">
    <citation type="submission" date="2021-06" db="EMBL/GenBank/DDBJ databases">
        <title>Complete genome of Haloferula helveola possessing various polysaccharide degrading enzymes.</title>
        <authorList>
            <person name="Takami H."/>
            <person name="Huang C."/>
            <person name="Hamasaki K."/>
        </authorList>
    </citation>
    <scope>NUCLEOTIDE SEQUENCE [LARGE SCALE GENOMIC DNA]</scope>
    <source>
        <strain evidence="4 5">CN-1</strain>
    </source>
</reference>
<evidence type="ECO:0000256" key="1">
    <source>
        <dbReference type="SAM" id="MobiDB-lite"/>
    </source>
</evidence>
<sequence>MTDAEVEELTAERHRRSTAHDPRFSADDTAKILEAFGADLPPEFIAFRKLLPFYNVTGDHLPANEMTATYDWEAANNPNFTEDFIPFYAIGNGDFLCLSRSAGRPSPVLYVAHDDPEVAVLHPSFSDYLRNAEWYSEQ</sequence>
<feature type="domain" description="Knr4/Smi1-like" evidence="2">
    <location>
        <begin position="25"/>
        <end position="130"/>
    </location>
</feature>
<dbReference type="RefSeq" id="WP_338684803.1">
    <property type="nucleotide sequence ID" value="NZ_AP024702.1"/>
</dbReference>